<organism evidence="1 2">
    <name type="scientific">Phormidesmis priestleyi ULC007</name>
    <dbReference type="NCBI Taxonomy" id="1920490"/>
    <lineage>
        <taxon>Bacteria</taxon>
        <taxon>Bacillati</taxon>
        <taxon>Cyanobacteriota</taxon>
        <taxon>Cyanophyceae</taxon>
        <taxon>Leptolyngbyales</taxon>
        <taxon>Leptolyngbyaceae</taxon>
        <taxon>Phormidesmis</taxon>
    </lineage>
</organism>
<reference evidence="1 2" key="1">
    <citation type="submission" date="2018-02" db="EMBL/GenBank/DDBJ databases">
        <authorList>
            <person name="Cohen D.B."/>
            <person name="Kent A.D."/>
        </authorList>
    </citation>
    <scope>NUCLEOTIDE SEQUENCE [LARGE SCALE GENOMIC DNA]</scope>
    <source>
        <strain evidence="1 2">ULC007</strain>
    </source>
</reference>
<dbReference type="OrthoDB" id="71604at2"/>
<sequence>MSHDRSPSDIPDSSQQLVQFSDIARGLAYLHTRVNATAGRSLESAAFVYALIDLLVETGVITVEQIDDRKQEFVDRLLQRYQQHDPGVALQEPNQDKYTFVQTAKIDCENRVHLCKAACCKMVFPLSRQDIEEGVIRWELNKPYVIAKGADGYCHQVDRTSLGCCVHTQRPIPCRAYDCRNDDRIWLDFDNGVINPKLADPNWPHNLTPDELSLPEVADDSSLG</sequence>
<dbReference type="EMBL" id="PVWG01000022">
    <property type="protein sequence ID" value="PSB17950.1"/>
    <property type="molecule type" value="Genomic_DNA"/>
</dbReference>
<proteinExistence type="predicted"/>
<evidence type="ECO:0000313" key="2">
    <source>
        <dbReference type="Proteomes" id="UP000238634"/>
    </source>
</evidence>
<dbReference type="STRING" id="1920490.GCA_001895925_04266"/>
<evidence type="ECO:0000313" key="1">
    <source>
        <dbReference type="EMBL" id="PSB17950.1"/>
    </source>
</evidence>
<keyword evidence="2" id="KW-1185">Reference proteome</keyword>
<name>A0A2T1DBT1_9CYAN</name>
<reference evidence="1 2" key="2">
    <citation type="submission" date="2018-03" db="EMBL/GenBank/DDBJ databases">
        <title>The ancient ancestry and fast evolution of plastids.</title>
        <authorList>
            <person name="Moore K.R."/>
            <person name="Magnabosco C."/>
            <person name="Momper L."/>
            <person name="Gold D.A."/>
            <person name="Bosak T."/>
            <person name="Fournier G.P."/>
        </authorList>
    </citation>
    <scope>NUCLEOTIDE SEQUENCE [LARGE SCALE GENOMIC DNA]</scope>
    <source>
        <strain evidence="1 2">ULC007</strain>
    </source>
</reference>
<dbReference type="AlphaFoldDB" id="A0A2T1DBT1"/>
<comment type="caution">
    <text evidence="1">The sequence shown here is derived from an EMBL/GenBank/DDBJ whole genome shotgun (WGS) entry which is preliminary data.</text>
</comment>
<protein>
    <submittedName>
        <fullName evidence="1">YkgJ family cysteine cluster protein</fullName>
    </submittedName>
</protein>
<gene>
    <name evidence="1" type="ORF">C7B65_17140</name>
</gene>
<dbReference type="Proteomes" id="UP000238634">
    <property type="component" value="Unassembled WGS sequence"/>
</dbReference>
<accession>A0A2T1DBT1</accession>
<dbReference type="RefSeq" id="WP_073070515.1">
    <property type="nucleotide sequence ID" value="NZ_MPPI01000007.1"/>
</dbReference>